<dbReference type="Proteomes" id="UP001064048">
    <property type="component" value="Chromosome 23"/>
</dbReference>
<reference evidence="1 2" key="1">
    <citation type="journal article" date="2022" name="Genome Biol. Evol.">
        <title>The Spruce Budworm Genome: Reconstructing the Evolutionary History of Antifreeze Proteins.</title>
        <authorList>
            <person name="Beliveau C."/>
            <person name="Gagne P."/>
            <person name="Picq S."/>
            <person name="Vernygora O."/>
            <person name="Keeling C.I."/>
            <person name="Pinkney K."/>
            <person name="Doucet D."/>
            <person name="Wen F."/>
            <person name="Johnston J.S."/>
            <person name="Maaroufi H."/>
            <person name="Boyle B."/>
            <person name="Laroche J."/>
            <person name="Dewar K."/>
            <person name="Juretic N."/>
            <person name="Blackburn G."/>
            <person name="Nisole A."/>
            <person name="Brunet B."/>
            <person name="Brandao M."/>
            <person name="Lumley L."/>
            <person name="Duan J."/>
            <person name="Quan G."/>
            <person name="Lucarotti C.J."/>
            <person name="Roe A.D."/>
            <person name="Sperling F.A.H."/>
            <person name="Levesque R.C."/>
            <person name="Cusson M."/>
        </authorList>
    </citation>
    <scope>NUCLEOTIDE SEQUENCE [LARGE SCALE GENOMIC DNA]</scope>
    <source>
        <strain evidence="1">Glfc:IPQL:Cfum</strain>
    </source>
</reference>
<comment type="caution">
    <text evidence="1">The sequence shown here is derived from an EMBL/GenBank/DDBJ whole genome shotgun (WGS) entry which is preliminary data.</text>
</comment>
<dbReference type="EMBL" id="CM046123">
    <property type="protein sequence ID" value="KAI8439406.1"/>
    <property type="molecule type" value="Genomic_DNA"/>
</dbReference>
<gene>
    <name evidence="1" type="ORF">MSG28_013209</name>
</gene>
<protein>
    <submittedName>
        <fullName evidence="1">Uncharacterized protein</fullName>
    </submittedName>
</protein>
<proteinExistence type="predicted"/>
<keyword evidence="2" id="KW-1185">Reference proteome</keyword>
<sequence length="412" mass="46573">MQGESTWRKSDDWKSRYSKLYSRRISMPTQEEPRRISFMNYDSTPYSELLLKLRSGSGSSSRNTKDQPDIQTPSYVKSILSRQSDMFASIIRDSNRSGSLGRHDTLLLDMVRAHRHEAQDEAPDEPLDLPRDDASEDMSESCVHGLNLRYTERSMSRSRVSRISTRRDMDIPSILAFTASTTAPPPNIPVIVMRDAWNALVPMRKYLPHPVGGVASRWQKREAVDTYMDDEKITVDASKHQRINNVQASISIINNIIISTRAMYFLAQLEIPAFHKPAPEKPEEIPKWSIRRSVCPVCSQKWKDRSAIEKIKNSGLKRNFLAELPSVIAPARLRSSIRMGLSRPALIAIDNDTGLSPGGLRNNSAAWQLTRARRFRSPKPQLPPPEATAPPASTAPLARKDLDTRVNKFLTT</sequence>
<accession>A0ACC0KS14</accession>
<name>A0ACC0KS14_CHOFU</name>
<evidence type="ECO:0000313" key="2">
    <source>
        <dbReference type="Proteomes" id="UP001064048"/>
    </source>
</evidence>
<evidence type="ECO:0000313" key="1">
    <source>
        <dbReference type="EMBL" id="KAI8439406.1"/>
    </source>
</evidence>
<organism evidence="1 2">
    <name type="scientific">Choristoneura fumiferana</name>
    <name type="common">Spruce budworm moth</name>
    <name type="synonym">Archips fumiferana</name>
    <dbReference type="NCBI Taxonomy" id="7141"/>
    <lineage>
        <taxon>Eukaryota</taxon>
        <taxon>Metazoa</taxon>
        <taxon>Ecdysozoa</taxon>
        <taxon>Arthropoda</taxon>
        <taxon>Hexapoda</taxon>
        <taxon>Insecta</taxon>
        <taxon>Pterygota</taxon>
        <taxon>Neoptera</taxon>
        <taxon>Endopterygota</taxon>
        <taxon>Lepidoptera</taxon>
        <taxon>Glossata</taxon>
        <taxon>Ditrysia</taxon>
        <taxon>Tortricoidea</taxon>
        <taxon>Tortricidae</taxon>
        <taxon>Tortricinae</taxon>
        <taxon>Choristoneura</taxon>
    </lineage>
</organism>